<gene>
    <name evidence="2" type="ORF">PHLGIDRAFT_128997</name>
</gene>
<reference evidence="2 3" key="1">
    <citation type="journal article" date="2014" name="PLoS Genet.">
        <title>Analysis of the Phlebiopsis gigantea genome, transcriptome and secretome provides insight into its pioneer colonization strategies of wood.</title>
        <authorList>
            <person name="Hori C."/>
            <person name="Ishida T."/>
            <person name="Igarashi K."/>
            <person name="Samejima M."/>
            <person name="Suzuki H."/>
            <person name="Master E."/>
            <person name="Ferreira P."/>
            <person name="Ruiz-Duenas F.J."/>
            <person name="Held B."/>
            <person name="Canessa P."/>
            <person name="Larrondo L.F."/>
            <person name="Schmoll M."/>
            <person name="Druzhinina I.S."/>
            <person name="Kubicek C.P."/>
            <person name="Gaskell J.A."/>
            <person name="Kersten P."/>
            <person name="St John F."/>
            <person name="Glasner J."/>
            <person name="Sabat G."/>
            <person name="Splinter BonDurant S."/>
            <person name="Syed K."/>
            <person name="Yadav J."/>
            <person name="Mgbeahuruike A.C."/>
            <person name="Kovalchuk A."/>
            <person name="Asiegbu F.O."/>
            <person name="Lackner G."/>
            <person name="Hoffmeister D."/>
            <person name="Rencoret J."/>
            <person name="Gutierrez A."/>
            <person name="Sun H."/>
            <person name="Lindquist E."/>
            <person name="Barry K."/>
            <person name="Riley R."/>
            <person name="Grigoriev I.V."/>
            <person name="Henrissat B."/>
            <person name="Kues U."/>
            <person name="Berka R.M."/>
            <person name="Martinez A.T."/>
            <person name="Covert S.F."/>
            <person name="Blanchette R.A."/>
            <person name="Cullen D."/>
        </authorList>
    </citation>
    <scope>NUCLEOTIDE SEQUENCE [LARGE SCALE GENOMIC DNA]</scope>
    <source>
        <strain evidence="2 3">11061_1 CR5-6</strain>
    </source>
</reference>
<feature type="region of interest" description="Disordered" evidence="1">
    <location>
        <begin position="532"/>
        <end position="591"/>
    </location>
</feature>
<dbReference type="Proteomes" id="UP000053257">
    <property type="component" value="Unassembled WGS sequence"/>
</dbReference>
<evidence type="ECO:0000313" key="3">
    <source>
        <dbReference type="Proteomes" id="UP000053257"/>
    </source>
</evidence>
<feature type="compositionally biased region" description="Polar residues" evidence="1">
    <location>
        <begin position="865"/>
        <end position="877"/>
    </location>
</feature>
<feature type="compositionally biased region" description="Polar residues" evidence="1">
    <location>
        <begin position="1298"/>
        <end position="1307"/>
    </location>
</feature>
<feature type="region of interest" description="Disordered" evidence="1">
    <location>
        <begin position="345"/>
        <end position="427"/>
    </location>
</feature>
<feature type="compositionally biased region" description="Low complexity" evidence="1">
    <location>
        <begin position="2072"/>
        <end position="2087"/>
    </location>
</feature>
<feature type="compositionally biased region" description="Low complexity" evidence="1">
    <location>
        <begin position="1732"/>
        <end position="1750"/>
    </location>
</feature>
<feature type="region of interest" description="Disordered" evidence="1">
    <location>
        <begin position="199"/>
        <end position="249"/>
    </location>
</feature>
<name>A0A0C3S8E2_PHLG1</name>
<dbReference type="STRING" id="745531.A0A0C3S8E2"/>
<organism evidence="2 3">
    <name type="scientific">Phlebiopsis gigantea (strain 11061_1 CR5-6)</name>
    <name type="common">White-rot fungus</name>
    <name type="synonym">Peniophora gigantea</name>
    <dbReference type="NCBI Taxonomy" id="745531"/>
    <lineage>
        <taxon>Eukaryota</taxon>
        <taxon>Fungi</taxon>
        <taxon>Dikarya</taxon>
        <taxon>Basidiomycota</taxon>
        <taxon>Agaricomycotina</taxon>
        <taxon>Agaricomycetes</taxon>
        <taxon>Polyporales</taxon>
        <taxon>Phanerochaetaceae</taxon>
        <taxon>Phlebiopsis</taxon>
    </lineage>
</organism>
<feature type="compositionally biased region" description="Low complexity" evidence="1">
    <location>
        <begin position="362"/>
        <end position="376"/>
    </location>
</feature>
<sequence>MNSTHDLHIMSRNALLSRNGQPGAASPSISTQPVPSIRFISATPSAHDHHDPQNDNNINAYPLPLNLIAPFTATTLAPRADATLSPRKRLVPKKSKLSLLAAGAKSLGKDKLKSKSKADDLSDVVRRVGAGPSPGGFEIYVDHCDDAEDASIVMVKKKKSRAALDNVGWGQGALGEVTNAGHVPALPSQAKPARLASLKVPSKSDENQNSKWWNVSIGRGRKGKENGSVRSKTPEPFGNVSTEPEPTARFKSLDSGRLLGVSSFMTAPEVPPQAPSNDVPAPSQTQRPRGSTLSSLSTMFTASETDHSAEGYLAPPTPVEQGPGQGSIALRAMKSMRSMARMKSWANLGSDKSADTKEGNDTVTKARTKLAATATIKTKKKSKEKEGKTKKKEEKDKDRISTSSFEAGALSSLPQSTPPPDAHAINKKPSKLALGGLLPSTVRLGTVRPMGSRFSSISSTASRLPVVTPAPTTTLYGLPNNRLSADSTAHLVMGANGRPASAFSACTAGSSLRPPSTSSGMSVASRTSSGMSASAFSTRSGRSSSSSVGSVRWDEDGLAGVKERQRRERELRQGERRNDLTAQESTRGAEGKRRIAIMEIFPEVQPAAQAKKTSVDTVARQPPIVTVEEATIDDRSGCESGASTPLKRVRARPASEQLLNMRRPKAFSDDTGVVLSILDQATNDLASLINRLDLEATPATIKGSPIQPLRSSPSTASLGRAWEDSPLKGRKAAFSRARAAPLFPENRESIASIASLRTFAQTQLKSHPAVPATRQQPMDPLEVRRGLIGQRIAPWSELNWHVSPKKPARPSQTFRPSHRRVITPTPEADLGPVFQPLRPAAPGRVTPVETAPSASATPVPVQARSVPSSQTFGSSSRAPKVGRALSSDLGFDDAAPPSPTPRARRGHSRRQSVLSVMCDTGVALPLEAVKSLGLGGTLGGPEPEINPHEPGSDIPDELKSILSGQSDDESAQAFEDMFDVQPRSRPPSPGLPPLSALPIVCPDTTGAERERDGAPVFRATLCDADVSESDVDEGEGSVSEDDTKKSFDFTGELRRLTESGASDRRSFVEQVENAFRTPARVELDFSLGAGLFLPPDGSPATALTHRETPDRDLVPHSVADSDLCGLALEASVEQSAEQQADQSVDDSAEPSFRDSATSDTLDRLLAECEQDLCGQYSDLRRCGSSMRSKASDGQLNTSFRFGGRPAIPAPVDEIEEDKPLTLSDIIPPFTSSRPSSVAGSSMLGDDSLIKSILGNIHQEDTSVLNSIIAHAQAAAPRSRVSSTTSSRRPSRYSADISRASSHSRNNSELSFQGFESFEEVRRGFEFHPNRPAFYPPPGALSREGHNKHESFYSVASVSSYGVAVNSGASDPFGYGPSRPGSFSDDTSMSMSLTVDDTFSFLKKDVRRKRVDSEESGFYFRPSARRGHRHIDSSFSVASAVPPISLYNRSFGVHRRNDSGASSGSAAVHGGRSSWARDSMFSEYSPINLARPGLGDKMFEMMDYGMPLSAIAASPTASVFSEQQEAGAPFSPQTTSSDSIFGAEPKTGAEDSIFEKTGQKMSCGPSDDVFEFDLSRPEQESYVRLHQFRPISMMSMASVHSVAGEEDTMITMLGGGHVRRRSIDSRIDGSPCAPLERERKKHTALQHLARVLRFDQGDDELPASVPDRVSKISPVKTVVTKPSIASTSSYLFESEKMIVAGKGLLERPSLKEGALLAQGQDLLSTFENCRVFSGPTHTSRSRSSTVTSASSGIETPPLSASDNSSVSSGSQYSIDIGHLDKLLTGAAHPTGGAEIARAARARARGTGHRRRISQARASRSSVYETIQEESGVLTSEPSRENLPASAHAERTISQPQNDTVYIVDPDTTTRSGDWNSESGVLTLRKYYALREEAGETVTESKKVWVDTPFSVFAMQSFQPPANRSGMTAMLEQSQKTYGPLPSDLQPHRVRSRTSSRASPYPVRSRCASNEQPVYSFSARKPFASPDSNEKSSSTMRSISINPNISNPNLTGPDTSNPSVKVFFAPPAAKPNPAFSVHVDVEEPKEKPLPQVLRPRVTSSARRSALGWSKRNTGKSTIGKSSAAKASTASEKENSIGQGIMLTPNDTLRISRPRPKGRTSLARTALAN</sequence>
<dbReference type="HOGENOM" id="CLU_000458_0_0_1"/>
<feature type="region of interest" description="Disordered" evidence="1">
    <location>
        <begin position="1274"/>
        <end position="1307"/>
    </location>
</feature>
<accession>A0A0C3S8E2</accession>
<protein>
    <submittedName>
        <fullName evidence="2">Uncharacterized protein</fullName>
    </submittedName>
</protein>
<feature type="region of interest" description="Disordered" evidence="1">
    <location>
        <begin position="1732"/>
        <end position="1769"/>
    </location>
</feature>
<feature type="compositionally biased region" description="Basic and acidic residues" evidence="1">
    <location>
        <begin position="561"/>
        <end position="579"/>
    </location>
</feature>
<feature type="region of interest" description="Disordered" evidence="1">
    <location>
        <begin position="1183"/>
        <end position="1204"/>
    </location>
</feature>
<feature type="region of interest" description="Disordered" evidence="1">
    <location>
        <begin position="1799"/>
        <end position="1852"/>
    </location>
</feature>
<feature type="region of interest" description="Disordered" evidence="1">
    <location>
        <begin position="1132"/>
        <end position="1158"/>
    </location>
</feature>
<feature type="compositionally biased region" description="Basic residues" evidence="1">
    <location>
        <begin position="1799"/>
        <end position="1812"/>
    </location>
</feature>
<feature type="compositionally biased region" description="Low complexity" evidence="1">
    <location>
        <begin position="1758"/>
        <end position="1769"/>
    </location>
</feature>
<feature type="compositionally biased region" description="Low complexity" evidence="1">
    <location>
        <begin position="532"/>
        <end position="551"/>
    </location>
</feature>
<feature type="compositionally biased region" description="Polar residues" evidence="1">
    <location>
        <begin position="1132"/>
        <end position="1142"/>
    </location>
</feature>
<feature type="compositionally biased region" description="Polar residues" evidence="1">
    <location>
        <begin position="2008"/>
        <end position="2017"/>
    </location>
</feature>
<feature type="region of interest" description="Disordered" evidence="1">
    <location>
        <begin position="802"/>
        <end position="912"/>
    </location>
</feature>
<evidence type="ECO:0000313" key="2">
    <source>
        <dbReference type="EMBL" id="KIP05270.1"/>
    </source>
</evidence>
<feature type="compositionally biased region" description="Low complexity" evidence="1">
    <location>
        <begin position="1274"/>
        <end position="1294"/>
    </location>
</feature>
<proteinExistence type="predicted"/>
<dbReference type="EMBL" id="KN840548">
    <property type="protein sequence ID" value="KIP05270.1"/>
    <property type="molecule type" value="Genomic_DNA"/>
</dbReference>
<feature type="region of interest" description="Disordered" evidence="1">
    <location>
        <begin position="266"/>
        <end position="325"/>
    </location>
</feature>
<feature type="region of interest" description="Disordered" evidence="1">
    <location>
        <begin position="1935"/>
        <end position="2017"/>
    </location>
</feature>
<keyword evidence="3" id="KW-1185">Reference proteome</keyword>
<dbReference type="OrthoDB" id="2563277at2759"/>
<feature type="region of interest" description="Disordered" evidence="1">
    <location>
        <begin position="2039"/>
        <end position="2126"/>
    </location>
</feature>
<feature type="compositionally biased region" description="Low complexity" evidence="1">
    <location>
        <begin position="1996"/>
        <end position="2007"/>
    </location>
</feature>
<feature type="compositionally biased region" description="Polar residues" evidence="1">
    <location>
        <begin position="1185"/>
        <end position="1199"/>
    </location>
</feature>
<feature type="compositionally biased region" description="Polar residues" evidence="1">
    <location>
        <begin position="282"/>
        <end position="303"/>
    </location>
</feature>
<feature type="compositionally biased region" description="Basic and acidic residues" evidence="1">
    <location>
        <begin position="383"/>
        <end position="400"/>
    </location>
</feature>
<evidence type="ECO:0000256" key="1">
    <source>
        <dbReference type="SAM" id="MobiDB-lite"/>
    </source>
</evidence>